<protein>
    <submittedName>
        <fullName evidence="5">Ribosomal protein S3</fullName>
    </submittedName>
</protein>
<reference evidence="5" key="1">
    <citation type="submission" date="2020-02" db="EMBL/GenBank/DDBJ databases">
        <title>The complete mitogenome of Codium fragile and its phylogenetic analysis.</title>
        <authorList>
            <person name="Jia X."/>
            <person name="Liu T."/>
        </authorList>
    </citation>
    <scope>NUCLEOTIDE SEQUENCE</scope>
</reference>
<dbReference type="RefSeq" id="YP_009829240.1">
    <property type="nucleotide sequence ID" value="NC_048526.1"/>
</dbReference>
<dbReference type="AlphaFoldDB" id="A0A6M3QIR7"/>
<dbReference type="EMBL" id="MT050449">
    <property type="protein sequence ID" value="QJC59758.1"/>
    <property type="molecule type" value="Genomic_DNA"/>
</dbReference>
<gene>
    <name evidence="5" type="primary">rps3</name>
</gene>
<feature type="domain" description="Small ribosomal subunit protein uS3 C-terminal" evidence="4">
    <location>
        <begin position="265"/>
        <end position="335"/>
    </location>
</feature>
<geneLocation type="mitochondrion" evidence="5"/>
<dbReference type="InterPro" id="IPR036419">
    <property type="entry name" value="Ribosomal_S3_C_sf"/>
</dbReference>
<dbReference type="InterPro" id="IPR009019">
    <property type="entry name" value="KH_sf_prok-type"/>
</dbReference>
<accession>A0A6M3QIR7</accession>
<dbReference type="GeneID" id="55293402"/>
<name>A0A6M3QIR7_CODFR</name>
<evidence type="ECO:0000256" key="3">
    <source>
        <dbReference type="ARBA" id="ARBA00023274"/>
    </source>
</evidence>
<comment type="similarity">
    <text evidence="1">Belongs to the universal ribosomal protein uS3 family.</text>
</comment>
<dbReference type="Gene3D" id="3.30.1140.32">
    <property type="entry name" value="Ribosomal protein S3, C-terminal domain"/>
    <property type="match status" value="1"/>
</dbReference>
<keyword evidence="3" id="KW-0687">Ribonucleoprotein</keyword>
<dbReference type="GO" id="GO:0006412">
    <property type="term" value="P:translation"/>
    <property type="evidence" value="ECO:0007669"/>
    <property type="project" value="InterPro"/>
</dbReference>
<evidence type="ECO:0000259" key="4">
    <source>
        <dbReference type="Pfam" id="PF00189"/>
    </source>
</evidence>
<dbReference type="GO" id="GO:1990904">
    <property type="term" value="C:ribonucleoprotein complex"/>
    <property type="evidence" value="ECO:0007669"/>
    <property type="project" value="UniProtKB-KW"/>
</dbReference>
<dbReference type="GO" id="GO:0003735">
    <property type="term" value="F:structural constituent of ribosome"/>
    <property type="evidence" value="ECO:0007669"/>
    <property type="project" value="InterPro"/>
</dbReference>
<keyword evidence="2 5" id="KW-0689">Ribosomal protein</keyword>
<organism evidence="5">
    <name type="scientific">Codium fragile</name>
    <name type="common">Dead man's fingers</name>
    <name type="synonym">Green alga</name>
    <dbReference type="NCBI Taxonomy" id="3133"/>
    <lineage>
        <taxon>Eukaryota</taxon>
        <taxon>Viridiplantae</taxon>
        <taxon>Chlorophyta</taxon>
        <taxon>core chlorophytes</taxon>
        <taxon>Ulvophyceae</taxon>
        <taxon>TCBD clade</taxon>
        <taxon>Bryopsidales</taxon>
        <taxon>Bryopsidineae</taxon>
        <taxon>Codiaceae</taxon>
        <taxon>Codium</taxon>
    </lineage>
</organism>
<dbReference type="SUPFAM" id="SSF54814">
    <property type="entry name" value="Prokaryotic type KH domain (KH-domain type II)"/>
    <property type="match status" value="1"/>
</dbReference>
<evidence type="ECO:0000256" key="2">
    <source>
        <dbReference type="ARBA" id="ARBA00022980"/>
    </source>
</evidence>
<evidence type="ECO:0000256" key="1">
    <source>
        <dbReference type="ARBA" id="ARBA00010761"/>
    </source>
</evidence>
<keyword evidence="5" id="KW-0496">Mitochondrion</keyword>
<dbReference type="SUPFAM" id="SSF54821">
    <property type="entry name" value="Ribosomal protein S3 C-terminal domain"/>
    <property type="match status" value="1"/>
</dbReference>
<evidence type="ECO:0000313" key="5">
    <source>
        <dbReference type="EMBL" id="QJC59758.1"/>
    </source>
</evidence>
<dbReference type="Pfam" id="PF00189">
    <property type="entry name" value="Ribosomal_S3_C"/>
    <property type="match status" value="1"/>
</dbReference>
<dbReference type="GO" id="GO:0003723">
    <property type="term" value="F:RNA binding"/>
    <property type="evidence" value="ECO:0007669"/>
    <property type="project" value="InterPro"/>
</dbReference>
<dbReference type="GO" id="GO:0005840">
    <property type="term" value="C:ribosome"/>
    <property type="evidence" value="ECO:0007669"/>
    <property type="project" value="UniProtKB-KW"/>
</dbReference>
<proteinExistence type="inferred from homology"/>
<dbReference type="InterPro" id="IPR001351">
    <property type="entry name" value="Ribosomal_uS3_C"/>
</dbReference>
<sequence>MGQKVNPNILRLGINKTWKTKFFEKKNEELPLYTFKDLEIKNYIERFLEKHGLLLHDHKQHYSSSTLNLYVSYFITFDFNLRKSENQKFMLVNKSSNKKHVQNDTQEVSNNLTTSIGLLNEQINSAHFYRIKKYLELSCYKDLRKLVQTEPSFTIDDYSFKASNKLKIKSVFDRLFKVLNLFTNNKLNIVVNFCCINKDLTFLKFSQTKKFSLLQKFRNTPFLKEGTELLFHIVYTKNSANLLVRFIAIQLKKIKRQKLFFSFLKQALSILIDSNFSKIKGIKIIVKGRLNGVPRAKHKIISVGDVPVQSIDEELDYSQTTVHNSSGSYGIKAWVVGR</sequence>